<name>A0A101XQY8_9BACL</name>
<keyword evidence="3" id="KW-1185">Reference proteome</keyword>
<dbReference type="EMBL" id="LPVJ01000031">
    <property type="protein sequence ID" value="KUO95920.1"/>
    <property type="molecule type" value="Genomic_DNA"/>
</dbReference>
<feature type="transmembrane region" description="Helical" evidence="1">
    <location>
        <begin position="12"/>
        <end position="39"/>
    </location>
</feature>
<evidence type="ECO:0000313" key="3">
    <source>
        <dbReference type="Proteomes" id="UP000053557"/>
    </source>
</evidence>
<dbReference type="RefSeq" id="WP_067715748.1">
    <property type="nucleotide sequence ID" value="NZ_LPVJ01000031.1"/>
</dbReference>
<feature type="transmembrane region" description="Helical" evidence="1">
    <location>
        <begin position="66"/>
        <end position="86"/>
    </location>
</feature>
<dbReference type="Proteomes" id="UP000053557">
    <property type="component" value="Unassembled WGS sequence"/>
</dbReference>
<reference evidence="2 3" key="1">
    <citation type="submission" date="2015-12" db="EMBL/GenBank/DDBJ databases">
        <title>Draft genome sequence of Acidibacillus ferrooxidans ITV001, isolated from a chalcopyrite acid mine drainage site in Brazil.</title>
        <authorList>
            <person name="Dall'Agnol H."/>
            <person name="Nancucheo I."/>
            <person name="Johnson B."/>
            <person name="Oliveira R."/>
            <person name="Leite L."/>
            <person name="Pylro V."/>
            <person name="Nunes G.L."/>
            <person name="Tzotzos G."/>
            <person name="Fernandes G.R."/>
            <person name="Dutra J."/>
            <person name="Orellana S.C."/>
            <person name="Oliveira G."/>
        </authorList>
    </citation>
    <scope>NUCLEOTIDE SEQUENCE [LARGE SCALE GENOMIC DNA]</scope>
    <source>
        <strain evidence="3">ITV01</strain>
    </source>
</reference>
<sequence length="148" mass="15575">MKRGMKFSSRMSGILGIVGCIVCMGSMILAAVGVAGAIVSGSMSAMSMSGMGMNGMSGSSPGWLETILRFGPVILLVSVLLVTLSIGIRRRGFIIPSLVGGVIMYLGMYMTTNIPLMVSSTVVGFVLWGVLYVKSMPRNMKSGVARRL</sequence>
<evidence type="ECO:0000313" key="2">
    <source>
        <dbReference type="EMBL" id="KUO95920.1"/>
    </source>
</evidence>
<evidence type="ECO:0000256" key="1">
    <source>
        <dbReference type="SAM" id="Phobius"/>
    </source>
</evidence>
<accession>A0A101XQY8</accession>
<feature type="transmembrane region" description="Helical" evidence="1">
    <location>
        <begin position="93"/>
        <end position="110"/>
    </location>
</feature>
<proteinExistence type="predicted"/>
<feature type="transmembrane region" description="Helical" evidence="1">
    <location>
        <begin position="116"/>
        <end position="133"/>
    </location>
</feature>
<gene>
    <name evidence="2" type="ORF">ATW55_09350</name>
</gene>
<keyword evidence="1" id="KW-1133">Transmembrane helix</keyword>
<comment type="caution">
    <text evidence="2">The sequence shown here is derived from an EMBL/GenBank/DDBJ whole genome shotgun (WGS) entry which is preliminary data.</text>
</comment>
<organism evidence="2 3">
    <name type="scientific">Ferroacidibacillus organovorans</name>
    <dbReference type="NCBI Taxonomy" id="1765683"/>
    <lineage>
        <taxon>Bacteria</taxon>
        <taxon>Bacillati</taxon>
        <taxon>Bacillota</taxon>
        <taxon>Bacilli</taxon>
        <taxon>Bacillales</taxon>
        <taxon>Alicyclobacillaceae</taxon>
        <taxon>Ferroacidibacillus</taxon>
    </lineage>
</organism>
<protein>
    <submittedName>
        <fullName evidence="2">Uncharacterized protein</fullName>
    </submittedName>
</protein>
<dbReference type="AlphaFoldDB" id="A0A101XQY8"/>
<keyword evidence="1" id="KW-0472">Membrane</keyword>
<keyword evidence="1" id="KW-0812">Transmembrane</keyword>
<dbReference type="OrthoDB" id="9935440at2"/>